<evidence type="ECO:0000256" key="1">
    <source>
        <dbReference type="SAM" id="Coils"/>
    </source>
</evidence>
<keyword evidence="4" id="KW-1185">Reference proteome</keyword>
<organism evidence="3 4">
    <name type="scientific">Streptomyces niveiscabiei</name>
    <dbReference type="NCBI Taxonomy" id="164115"/>
    <lineage>
        <taxon>Bacteria</taxon>
        <taxon>Bacillati</taxon>
        <taxon>Actinomycetota</taxon>
        <taxon>Actinomycetes</taxon>
        <taxon>Kitasatosporales</taxon>
        <taxon>Streptomycetaceae</taxon>
        <taxon>Streptomyces</taxon>
    </lineage>
</organism>
<dbReference type="InterPro" id="IPR018958">
    <property type="entry name" value="Knr4/Smi1-like_dom"/>
</dbReference>
<reference evidence="3 4" key="1">
    <citation type="submission" date="2024-12" db="EMBL/GenBank/DDBJ databases">
        <title>Forecasting of Potato common scab and diversities of Pathogenic streptomyces spp. in china.</title>
        <authorList>
            <person name="Handique U."/>
            <person name="Wu J."/>
        </authorList>
    </citation>
    <scope>NUCLEOTIDE SEQUENCE [LARGE SCALE GENOMIC DNA]</scope>
    <source>
        <strain evidence="3 4">ZRIMU1530</strain>
    </source>
</reference>
<dbReference type="Gene3D" id="3.40.1580.10">
    <property type="entry name" value="SMI1/KNR4-like"/>
    <property type="match status" value="1"/>
</dbReference>
<comment type="caution">
    <text evidence="3">The sequence shown here is derived from an EMBL/GenBank/DDBJ whole genome shotgun (WGS) entry which is preliminary data.</text>
</comment>
<dbReference type="Pfam" id="PF09346">
    <property type="entry name" value="SMI1_KNR4"/>
    <property type="match status" value="1"/>
</dbReference>
<gene>
    <name evidence="3" type="ORF">ACKI18_43765</name>
</gene>
<dbReference type="SMART" id="SM00860">
    <property type="entry name" value="SMI1_KNR4"/>
    <property type="match status" value="1"/>
</dbReference>
<dbReference type="RefSeq" id="WP_109363094.1">
    <property type="nucleotide sequence ID" value="NZ_JBJVNI010000037.1"/>
</dbReference>
<name>A0ABW9I7C5_9ACTN</name>
<evidence type="ECO:0000313" key="3">
    <source>
        <dbReference type="EMBL" id="MFM9615588.1"/>
    </source>
</evidence>
<dbReference type="SUPFAM" id="SSF160631">
    <property type="entry name" value="SMI1/KNR4-like"/>
    <property type="match status" value="1"/>
</dbReference>
<feature type="domain" description="Knr4/Smi1-like" evidence="2">
    <location>
        <begin position="37"/>
        <end position="169"/>
    </location>
</feature>
<keyword evidence="1" id="KW-0175">Coiled coil</keyword>
<evidence type="ECO:0000259" key="2">
    <source>
        <dbReference type="SMART" id="SM00860"/>
    </source>
</evidence>
<accession>A0ABW9I7C5</accession>
<feature type="coiled-coil region" evidence="1">
    <location>
        <begin position="196"/>
        <end position="223"/>
    </location>
</feature>
<sequence length="593" mass="65044">MRNYDWRPFLGRWSEEWADASDEPSPQRDARWLGFAGASEERISALEERLGCRLPPSYRGFLAVSDGWLHAGCFVWRLAGVDEVGPYSDDAGLGEIYRGELDEHSTPEEVLEAGVWGRALQLEAESDLTKVLLDPGDVGPDGEWACYDYASWRGDGPVRYGSFAGFMEAMYRQFHSMTARSSGPEFVNATTLAQDAAVARARIDALRGRYEEARAALDEAHEYGRPGATELRDQLTYLSGEPSTVSFGALATDPLYQPEVRPVLAAERLRLRHWEADADFLDTYGYSAPGVFGEAVEAARESARWGDTDAAWRILRAALPEWRPAGPDLLAPLGLLADPVLGPVCTPERCRELLATPRAGETGEVPLPTPDLDPPGLSWLVDPDSGHRLSSYRLILVEGVEPTELPARIGGADLGKPATYWEAHLDASRFSVGRAGPDWSFAFEAAPHHRFYEPRFVSPAPAASLGTRAVAVWREADGSALFHLSVAEDGAERYAFTVRGDEVRRTGAIPASLDSGPVGEWLVDERRVGERRVLEFLAGEFGVRLPRHALLHGRLHTLVPRPWARPAGPGEGYADVIVGTAPAKIPRGRFARE</sequence>
<dbReference type="EMBL" id="JBJVNI010000037">
    <property type="protein sequence ID" value="MFM9615588.1"/>
    <property type="molecule type" value="Genomic_DNA"/>
</dbReference>
<dbReference type="Proteomes" id="UP001631957">
    <property type="component" value="Unassembled WGS sequence"/>
</dbReference>
<protein>
    <submittedName>
        <fullName evidence="3">SMI1/KNR4 family protein</fullName>
    </submittedName>
</protein>
<dbReference type="InterPro" id="IPR037883">
    <property type="entry name" value="Knr4/Smi1-like_sf"/>
</dbReference>
<proteinExistence type="predicted"/>
<evidence type="ECO:0000313" key="4">
    <source>
        <dbReference type="Proteomes" id="UP001631957"/>
    </source>
</evidence>